<evidence type="ECO:0000259" key="17">
    <source>
        <dbReference type="Pfam" id="PF24877"/>
    </source>
</evidence>
<comment type="caution">
    <text evidence="18">The sequence shown here is derived from an EMBL/GenBank/DDBJ whole genome shotgun (WGS) entry which is preliminary data.</text>
</comment>
<comment type="caution">
    <text evidence="15">Lacks conserved residue(s) required for the propagation of feature annotation.</text>
</comment>
<evidence type="ECO:0000256" key="5">
    <source>
        <dbReference type="ARBA" id="ARBA00022723"/>
    </source>
</evidence>
<keyword evidence="6 15" id="KW-0460">Magnesium</keyword>
<comment type="pathway">
    <text evidence="12 15">Amino-acid biosynthesis; L-valine biosynthesis; L-valine from pyruvate: step 3/4.</text>
</comment>
<evidence type="ECO:0000256" key="11">
    <source>
        <dbReference type="ARBA" id="ARBA00029304"/>
    </source>
</evidence>
<comment type="catalytic activity">
    <reaction evidence="11">
        <text>(2R)-2,3-dihydroxy-3-methylbutanoate = 3-methyl-2-oxobutanoate + H2O</text>
        <dbReference type="Rhea" id="RHEA:24809"/>
        <dbReference type="ChEBI" id="CHEBI:11851"/>
        <dbReference type="ChEBI" id="CHEBI:15377"/>
        <dbReference type="ChEBI" id="CHEBI:49072"/>
        <dbReference type="EC" id="4.2.1.9"/>
    </reaction>
    <physiologicalReaction direction="left-to-right" evidence="11">
        <dbReference type="Rhea" id="RHEA:24810"/>
    </physiologicalReaction>
</comment>
<comment type="pathway">
    <text evidence="13 15">Amino-acid biosynthesis; L-isoleucine biosynthesis; L-isoleucine from 2-oxobutanoate: step 3/4.</text>
</comment>
<comment type="cofactor">
    <cofactor evidence="1 15">
        <name>Mg(2+)</name>
        <dbReference type="ChEBI" id="CHEBI:18420"/>
    </cofactor>
</comment>
<feature type="modified residue" description="N6-carboxylysine" evidence="15">
    <location>
        <position position="153"/>
    </location>
</feature>
<feature type="binding site" evidence="15">
    <location>
        <position position="152"/>
    </location>
    <ligand>
        <name>Mg(2+)</name>
        <dbReference type="ChEBI" id="CHEBI:18420"/>
    </ligand>
</feature>
<keyword evidence="4 15" id="KW-0001">2Fe-2S</keyword>
<comment type="subunit">
    <text evidence="15">Homodimer.</text>
</comment>
<evidence type="ECO:0000313" key="19">
    <source>
        <dbReference type="Proteomes" id="UP000184550"/>
    </source>
</evidence>
<protein>
    <recommendedName>
        <fullName evidence="14 15">Dihydroxy-acid dehydratase</fullName>
        <shortName evidence="15">DAD</shortName>
        <ecNumber evidence="14 15">4.2.1.9</ecNumber>
    </recommendedName>
</protein>
<keyword evidence="8 15" id="KW-0411">Iron-sulfur</keyword>
<dbReference type="PANTHER" id="PTHR21000">
    <property type="entry name" value="DIHYDROXY-ACID DEHYDRATASE DAD"/>
    <property type="match status" value="1"/>
</dbReference>
<dbReference type="EC" id="4.2.1.9" evidence="14 15"/>
<organism evidence="18 19">
    <name type="scientific">Planktothrix serta PCC 8927</name>
    <dbReference type="NCBI Taxonomy" id="671068"/>
    <lineage>
        <taxon>Bacteria</taxon>
        <taxon>Bacillati</taxon>
        <taxon>Cyanobacteriota</taxon>
        <taxon>Cyanophyceae</taxon>
        <taxon>Oscillatoriophycideae</taxon>
        <taxon>Oscillatoriales</taxon>
        <taxon>Microcoleaceae</taxon>
        <taxon>Planktothrix</taxon>
    </lineage>
</organism>
<dbReference type="GO" id="GO:0009097">
    <property type="term" value="P:isoleucine biosynthetic process"/>
    <property type="evidence" value="ECO:0007669"/>
    <property type="project" value="UniProtKB-UniRule"/>
</dbReference>
<evidence type="ECO:0000256" key="13">
    <source>
        <dbReference type="ARBA" id="ARBA00029437"/>
    </source>
</evidence>
<feature type="binding site" evidence="15">
    <location>
        <position position="110"/>
    </location>
    <ligand>
        <name>Mg(2+)</name>
        <dbReference type="ChEBI" id="CHEBI:18420"/>
    </ligand>
</feature>
<dbReference type="PROSITE" id="PS00886">
    <property type="entry name" value="ILVD_EDD_1"/>
    <property type="match status" value="1"/>
</dbReference>
<evidence type="ECO:0000256" key="4">
    <source>
        <dbReference type="ARBA" id="ARBA00022714"/>
    </source>
</evidence>
<evidence type="ECO:0000256" key="14">
    <source>
        <dbReference type="ARBA" id="ARBA00029490"/>
    </source>
</evidence>
<keyword evidence="5 15" id="KW-0479">Metal-binding</keyword>
<name>A0A7Z9E2P8_9CYAN</name>
<evidence type="ECO:0000256" key="1">
    <source>
        <dbReference type="ARBA" id="ARBA00001946"/>
    </source>
</evidence>
<dbReference type="InterPro" id="IPR056740">
    <property type="entry name" value="ILV_EDD_C"/>
</dbReference>
<feature type="binding site" evidence="15">
    <location>
        <position position="475"/>
    </location>
    <ligand>
        <name>Mg(2+)</name>
        <dbReference type="ChEBI" id="CHEBI:18420"/>
    </ligand>
</feature>
<dbReference type="GO" id="GO:0051537">
    <property type="term" value="F:2 iron, 2 sulfur cluster binding"/>
    <property type="evidence" value="ECO:0007669"/>
    <property type="project" value="UniProtKB-UniRule"/>
</dbReference>
<evidence type="ECO:0000256" key="12">
    <source>
        <dbReference type="ARBA" id="ARBA00029436"/>
    </source>
</evidence>
<dbReference type="Pfam" id="PF00920">
    <property type="entry name" value="ILVD_EDD_N"/>
    <property type="match status" value="1"/>
</dbReference>
<dbReference type="InterPro" id="IPR042096">
    <property type="entry name" value="Dihydro-acid_dehy_C"/>
</dbReference>
<dbReference type="InterPro" id="IPR050165">
    <property type="entry name" value="DHAD_IlvD/Edd"/>
</dbReference>
<feature type="domain" description="Dihydroxy-acid/6-phosphogluconate dehydratase C-terminal" evidence="17">
    <location>
        <begin position="393"/>
        <end position="582"/>
    </location>
</feature>
<dbReference type="HAMAP" id="MF_00012">
    <property type="entry name" value="IlvD"/>
    <property type="match status" value="1"/>
</dbReference>
<dbReference type="GO" id="GO:0000287">
    <property type="term" value="F:magnesium ion binding"/>
    <property type="evidence" value="ECO:0007669"/>
    <property type="project" value="UniProtKB-UniRule"/>
</dbReference>
<dbReference type="UniPathway" id="UPA00047">
    <property type="reaction ID" value="UER00057"/>
</dbReference>
<feature type="binding site" evidence="15">
    <location>
        <position position="78"/>
    </location>
    <ligand>
        <name>[2Fe-2S] cluster</name>
        <dbReference type="ChEBI" id="CHEBI:190135"/>
    </ligand>
</feature>
<dbReference type="InterPro" id="IPR037237">
    <property type="entry name" value="IlvD/EDD_N"/>
</dbReference>
<evidence type="ECO:0000256" key="8">
    <source>
        <dbReference type="ARBA" id="ARBA00023014"/>
    </source>
</evidence>
<comment type="similarity">
    <text evidence="2 15">Belongs to the IlvD/Edd family.</text>
</comment>
<feature type="binding site" description="via carbamate group" evidence="15">
    <location>
        <position position="153"/>
    </location>
    <ligand>
        <name>Mg(2+)</name>
        <dbReference type="ChEBI" id="CHEBI:18420"/>
    </ligand>
</feature>
<feature type="active site" description="Proton acceptor" evidence="15">
    <location>
        <position position="501"/>
    </location>
</feature>
<keyword evidence="9 15" id="KW-0456">Lyase</keyword>
<evidence type="ECO:0000256" key="15">
    <source>
        <dbReference type="HAMAP-Rule" id="MF_00012"/>
    </source>
</evidence>
<evidence type="ECO:0000256" key="2">
    <source>
        <dbReference type="ARBA" id="ARBA00006486"/>
    </source>
</evidence>
<evidence type="ECO:0000259" key="16">
    <source>
        <dbReference type="Pfam" id="PF00920"/>
    </source>
</evidence>
<dbReference type="EMBL" id="CZCU02000153">
    <property type="protein sequence ID" value="VXD22769.1"/>
    <property type="molecule type" value="Genomic_DNA"/>
</dbReference>
<dbReference type="InterPro" id="IPR020558">
    <property type="entry name" value="DiOHA_6PGluconate_deHydtase_CS"/>
</dbReference>
<dbReference type="GO" id="GO:0004160">
    <property type="term" value="F:dihydroxy-acid dehydratase activity"/>
    <property type="evidence" value="ECO:0007669"/>
    <property type="project" value="UniProtKB-UniRule"/>
</dbReference>
<evidence type="ECO:0000256" key="10">
    <source>
        <dbReference type="ARBA" id="ARBA00023304"/>
    </source>
</evidence>
<dbReference type="UniPathway" id="UPA00049">
    <property type="reaction ID" value="UER00061"/>
</dbReference>
<dbReference type="PANTHER" id="PTHR21000:SF5">
    <property type="entry name" value="DIHYDROXY-ACID DEHYDRATASE, MITOCHONDRIAL"/>
    <property type="match status" value="1"/>
</dbReference>
<dbReference type="Pfam" id="PF24877">
    <property type="entry name" value="ILV_EDD_C"/>
    <property type="match status" value="1"/>
</dbReference>
<evidence type="ECO:0000256" key="6">
    <source>
        <dbReference type="ARBA" id="ARBA00022842"/>
    </source>
</evidence>
<dbReference type="AlphaFoldDB" id="A0A7Z9E2P8"/>
<dbReference type="SUPFAM" id="SSF143975">
    <property type="entry name" value="IlvD/EDD N-terminal domain-like"/>
    <property type="match status" value="1"/>
</dbReference>
<evidence type="ECO:0000313" key="18">
    <source>
        <dbReference type="EMBL" id="VXD22769.1"/>
    </source>
</evidence>
<dbReference type="NCBIfam" id="TIGR00110">
    <property type="entry name" value="ilvD"/>
    <property type="match status" value="1"/>
</dbReference>
<sequence length="589" mass="62222">MGLQRVTTLQKNVVEPLEHNPQATEELSMSDNVRSQAITQGTQRTPNRAMLRAVGFGDQDFTKPIVGIANGYSTITPCNMGINSLALRAETALKQAGAMPQMFGTITVSDGISMGTEGMKYSLVSREVIADSIETACNAQSMDAVLAIGGCDKNMPGAMIAISRMNIPAIFVYGGTIKPGHYNGKDLTVVSAFEAVGQYSAGKIDDTELIEVERRSCPGAGSCGGMYTANTMSSAIEAMGMSLMYSSTMAAEDEEKAESTEKSAYVLRDAIKNRILPRQILTRKAFENAIAVIMAVGGSTNSVLHLLAIANAIGVELTIDDFEVIRAKVPVLCDLKPSGRYVAIDLHKAGGIPLIMKMLLEKGLIHGDALTITGKTVAEQLANVPSEPSPDQDVIRPWNNPMYAQGHLAILKGNLATEGAVAKITGVKNPVITGPARVFESEEECLDAILAGKISAGDVIVIRYEGPKGGPGMREMLAPTSAIIGAGLGDKVGLITDGRFSGGTYGMVVGHVAPEAAVGGNIGLVQEGDSITIDAHQRLLQVNISDEELAQRRQTWQAPKPRYTKGVLAKYAKLVSSSSIGAVTDLNLS</sequence>
<keyword evidence="3 15" id="KW-0028">Amino-acid biosynthesis</keyword>
<comment type="cofactor">
    <cofactor evidence="15">
        <name>[2Fe-2S] cluster</name>
        <dbReference type="ChEBI" id="CHEBI:190135"/>
    </cofactor>
    <text evidence="15">Binds 1 [2Fe-2S] cluster per subunit. This cluster acts as a Lewis acid cofactor.</text>
</comment>
<evidence type="ECO:0000256" key="9">
    <source>
        <dbReference type="ARBA" id="ARBA00023239"/>
    </source>
</evidence>
<evidence type="ECO:0000256" key="3">
    <source>
        <dbReference type="ARBA" id="ARBA00022605"/>
    </source>
</evidence>
<keyword evidence="7 15" id="KW-0408">Iron</keyword>
<feature type="domain" description="Dihydroxy-acid/6-phosphogluconate dehydratase N-terminal" evidence="16">
    <location>
        <begin position="63"/>
        <end position="379"/>
    </location>
</feature>
<accession>A0A7Z9E2P8</accession>
<reference evidence="18" key="1">
    <citation type="submission" date="2019-10" db="EMBL/GenBank/DDBJ databases">
        <authorList>
            <consortium name="Genoscope - CEA"/>
            <person name="William W."/>
        </authorList>
    </citation>
    <scope>NUCLEOTIDE SEQUENCE [LARGE SCALE GENOMIC DNA]</scope>
    <source>
        <strain evidence="18">BBR_PRJEB10992</strain>
    </source>
</reference>
<comment type="catalytic activity">
    <reaction evidence="15">
        <text>(2R,3R)-2,3-dihydroxy-3-methylpentanoate = (S)-3-methyl-2-oxopentanoate + H2O</text>
        <dbReference type="Rhea" id="RHEA:27694"/>
        <dbReference type="ChEBI" id="CHEBI:15377"/>
        <dbReference type="ChEBI" id="CHEBI:35146"/>
        <dbReference type="ChEBI" id="CHEBI:49258"/>
        <dbReference type="EC" id="4.2.1.9"/>
    </reaction>
</comment>
<dbReference type="SUPFAM" id="SSF52016">
    <property type="entry name" value="LeuD/IlvD-like"/>
    <property type="match status" value="1"/>
</dbReference>
<proteinExistence type="inferred from homology"/>
<evidence type="ECO:0000256" key="7">
    <source>
        <dbReference type="ARBA" id="ARBA00023004"/>
    </source>
</evidence>
<comment type="function">
    <text evidence="15">Functions in the biosynthesis of branched-chain amino acids. Catalyzes the dehydration of (2R,3R)-2,3-dihydroxy-3-methylpentanoate (2,3-dihydroxy-3-methylvalerate) into 2-oxo-3-methylpentanoate (2-oxo-3-methylvalerate) and of (2R)-2,3-dihydroxy-3-methylbutanoate (2,3-dihydroxyisovalerate) into 2-oxo-3-methylbutanoate (2-oxoisovalerate), the penultimate precursor to L-isoleucine and L-valine, respectively.</text>
</comment>
<dbReference type="NCBIfam" id="NF002068">
    <property type="entry name" value="PRK00911.1"/>
    <property type="match status" value="1"/>
</dbReference>
<dbReference type="GO" id="GO:0009099">
    <property type="term" value="P:L-valine biosynthetic process"/>
    <property type="evidence" value="ECO:0007669"/>
    <property type="project" value="UniProtKB-UniRule"/>
</dbReference>
<dbReference type="InterPro" id="IPR000581">
    <property type="entry name" value="ILV_EDD_N"/>
</dbReference>
<dbReference type="PROSITE" id="PS00887">
    <property type="entry name" value="ILVD_EDD_2"/>
    <property type="match status" value="1"/>
</dbReference>
<dbReference type="FunFam" id="3.50.30.80:FF:000001">
    <property type="entry name" value="Dihydroxy-acid dehydratase"/>
    <property type="match status" value="1"/>
</dbReference>
<keyword evidence="10 15" id="KW-0100">Branched-chain amino acid biosynthesis</keyword>
<dbReference type="InterPro" id="IPR004404">
    <property type="entry name" value="DihydroxyA_deHydtase"/>
</dbReference>
<gene>
    <name evidence="15" type="primary">ilvD</name>
    <name evidence="18" type="ORF">PL8927_760078</name>
</gene>
<keyword evidence="19" id="KW-1185">Reference proteome</keyword>
<dbReference type="Gene3D" id="3.50.30.80">
    <property type="entry name" value="IlvD/EDD C-terminal domain-like"/>
    <property type="match status" value="1"/>
</dbReference>
<dbReference type="Proteomes" id="UP000184550">
    <property type="component" value="Unassembled WGS sequence"/>
</dbReference>